<dbReference type="InterPro" id="IPR000719">
    <property type="entry name" value="Prot_kinase_dom"/>
</dbReference>
<name>A0AAF3J3Y7_9BILA</name>
<evidence type="ECO:0000256" key="7">
    <source>
        <dbReference type="ARBA" id="ARBA00061588"/>
    </source>
</evidence>
<evidence type="ECO:0000256" key="4">
    <source>
        <dbReference type="ARBA" id="ARBA00022741"/>
    </source>
</evidence>
<proteinExistence type="inferred from homology"/>
<accession>A0AAF3J3Y7</accession>
<dbReference type="FunFam" id="3.30.200.20:FF:000358">
    <property type="entry name" value="Tau tubulin kinase 2b"/>
    <property type="match status" value="1"/>
</dbReference>
<keyword evidence="10" id="KW-1185">Reference proteome</keyword>
<dbReference type="InterPro" id="IPR011009">
    <property type="entry name" value="Kinase-like_dom_sf"/>
</dbReference>
<evidence type="ECO:0000256" key="6">
    <source>
        <dbReference type="ARBA" id="ARBA00022840"/>
    </source>
</evidence>
<feature type="compositionally biased region" description="Polar residues" evidence="8">
    <location>
        <begin position="411"/>
        <end position="446"/>
    </location>
</feature>
<keyword evidence="6" id="KW-0067">ATP-binding</keyword>
<dbReference type="GO" id="GO:0005524">
    <property type="term" value="F:ATP binding"/>
    <property type="evidence" value="ECO:0007669"/>
    <property type="project" value="UniProtKB-KW"/>
</dbReference>
<dbReference type="Proteomes" id="UP000887575">
    <property type="component" value="Unassembled WGS sequence"/>
</dbReference>
<dbReference type="PANTHER" id="PTHR11909">
    <property type="entry name" value="CASEIN KINASE-RELATED"/>
    <property type="match status" value="1"/>
</dbReference>
<organism evidence="10 11">
    <name type="scientific">Mesorhabditis belari</name>
    <dbReference type="NCBI Taxonomy" id="2138241"/>
    <lineage>
        <taxon>Eukaryota</taxon>
        <taxon>Metazoa</taxon>
        <taxon>Ecdysozoa</taxon>
        <taxon>Nematoda</taxon>
        <taxon>Chromadorea</taxon>
        <taxon>Rhabditida</taxon>
        <taxon>Rhabditina</taxon>
        <taxon>Rhabditomorpha</taxon>
        <taxon>Rhabditoidea</taxon>
        <taxon>Rhabditidae</taxon>
        <taxon>Mesorhabditinae</taxon>
        <taxon>Mesorhabditis</taxon>
    </lineage>
</organism>
<evidence type="ECO:0000256" key="5">
    <source>
        <dbReference type="ARBA" id="ARBA00022777"/>
    </source>
</evidence>
<dbReference type="WBParaSite" id="MBELARI_LOCUS14709.1">
    <property type="protein sequence ID" value="MBELARI_LOCUS14709.1"/>
    <property type="gene ID" value="MBELARI_LOCUS14709"/>
</dbReference>
<dbReference type="GO" id="GO:0015630">
    <property type="term" value="C:microtubule cytoskeleton"/>
    <property type="evidence" value="ECO:0007669"/>
    <property type="project" value="UniProtKB-ARBA"/>
</dbReference>
<dbReference type="AlphaFoldDB" id="A0AAF3J3Y7"/>
<dbReference type="SMART" id="SM00220">
    <property type="entry name" value="S_TKc"/>
    <property type="match status" value="1"/>
</dbReference>
<evidence type="ECO:0000256" key="1">
    <source>
        <dbReference type="ARBA" id="ARBA00012513"/>
    </source>
</evidence>
<dbReference type="Pfam" id="PF00069">
    <property type="entry name" value="Pkinase"/>
    <property type="match status" value="1"/>
</dbReference>
<reference evidence="11" key="1">
    <citation type="submission" date="2024-02" db="UniProtKB">
        <authorList>
            <consortium name="WormBaseParasite"/>
        </authorList>
    </citation>
    <scope>IDENTIFICATION</scope>
</reference>
<dbReference type="PROSITE" id="PS50011">
    <property type="entry name" value="PROTEIN_KINASE_DOM"/>
    <property type="match status" value="1"/>
</dbReference>
<comment type="similarity">
    <text evidence="7">Belongs to the protein kinase superfamily. CK1 Ser/Thr protein kinase family.</text>
</comment>
<dbReference type="InterPro" id="IPR050235">
    <property type="entry name" value="CK1_Ser-Thr_kinase"/>
</dbReference>
<feature type="region of interest" description="Disordered" evidence="8">
    <location>
        <begin position="379"/>
        <end position="446"/>
    </location>
</feature>
<protein>
    <recommendedName>
        <fullName evidence="1">non-specific serine/threonine protein kinase</fullName>
        <ecNumber evidence="1">2.7.11.1</ecNumber>
    </recommendedName>
</protein>
<dbReference type="SUPFAM" id="SSF56112">
    <property type="entry name" value="Protein kinase-like (PK-like)"/>
    <property type="match status" value="1"/>
</dbReference>
<evidence type="ECO:0000256" key="2">
    <source>
        <dbReference type="ARBA" id="ARBA00022527"/>
    </source>
</evidence>
<feature type="compositionally biased region" description="Polar residues" evidence="8">
    <location>
        <begin position="387"/>
        <end position="396"/>
    </location>
</feature>
<dbReference type="GO" id="GO:0004674">
    <property type="term" value="F:protein serine/threonine kinase activity"/>
    <property type="evidence" value="ECO:0007669"/>
    <property type="project" value="UniProtKB-KW"/>
</dbReference>
<keyword evidence="5" id="KW-0418">Kinase</keyword>
<dbReference type="EC" id="2.7.11.1" evidence="1"/>
<evidence type="ECO:0000259" key="9">
    <source>
        <dbReference type="PROSITE" id="PS50011"/>
    </source>
</evidence>
<keyword evidence="3" id="KW-0808">Transferase</keyword>
<evidence type="ECO:0000256" key="3">
    <source>
        <dbReference type="ARBA" id="ARBA00022679"/>
    </source>
</evidence>
<evidence type="ECO:0000313" key="10">
    <source>
        <dbReference type="Proteomes" id="UP000887575"/>
    </source>
</evidence>
<dbReference type="InterPro" id="IPR008271">
    <property type="entry name" value="Ser/Thr_kinase_AS"/>
</dbReference>
<feature type="domain" description="Protein kinase" evidence="9">
    <location>
        <begin position="64"/>
        <end position="344"/>
    </location>
</feature>
<keyword evidence="4" id="KW-0547">Nucleotide-binding</keyword>
<evidence type="ECO:0000313" key="11">
    <source>
        <dbReference type="WBParaSite" id="MBELARI_LOCUS14709.1"/>
    </source>
</evidence>
<dbReference type="Gene3D" id="1.10.510.10">
    <property type="entry name" value="Transferase(Phosphotransferase) domain 1"/>
    <property type="match status" value="1"/>
</dbReference>
<dbReference type="PROSITE" id="PS00108">
    <property type="entry name" value="PROTEIN_KINASE_ST"/>
    <property type="match status" value="1"/>
</dbReference>
<sequence length="446" mass="51368">MFGKKDFLGMIGLQLAIGFKKKNGNYLRSLCAEKMAGATKEDDFEYNSDKQILFKVGKVIGKRWQIDKKLDEGGFGQVYQVIDLQNRSRPAALKVESVMMEGGSAIKLEINVLEQCNKRKQLTHLPILFSAKKHEKYVYMVMELLGKNLRDFKTAYTKDLLPEKDWSRIGLQILHAVKSMHDRGFVHRDLKPANIVFGHQSNMAKFRTIHVLDFGLARGYAFYKKGHWTARKARLRIDFRGTFRYASPNMHRDEDLGRRDDIYSIMYILLEFNVSLPWQFEKDKDKVQNLKWFYEDNPKKLSTMLPAELGEVLPHLRQLTFYSRPNYSILYDGLLAVMKRHRVTLNDRYVHEPEDLYKEWVKAGSKRCQCEDMSAFMKADPIRINGPPTSSTTTIQDPGPTKEDPMLEGKSVNTNPSGRTKSQFDRGSSVSTHTSGMANSKGTQKK</sequence>
<evidence type="ECO:0000256" key="8">
    <source>
        <dbReference type="SAM" id="MobiDB-lite"/>
    </source>
</evidence>
<keyword evidence="2" id="KW-0723">Serine/threonine-protein kinase</keyword>